<sequence>MSETFDEQYPNVAWWCQGQGWIELGRDEVSTSMIRVLDIEGLLWEGDDRYETVDEALSEADEFIEGWRTEHGHAPE</sequence>
<dbReference type="RefSeq" id="WP_259039481.1">
    <property type="nucleotide sequence ID" value="NZ_JANTYX010000012.1"/>
</dbReference>
<dbReference type="EMBL" id="JANTYZ010000018">
    <property type="protein sequence ID" value="MCS3866687.1"/>
    <property type="molecule type" value="Genomic_DNA"/>
</dbReference>
<proteinExistence type="predicted"/>
<protein>
    <submittedName>
        <fullName evidence="1">Uncharacterized protein</fullName>
    </submittedName>
</protein>
<dbReference type="AlphaFoldDB" id="A0A9X2U4M4"/>
<comment type="caution">
    <text evidence="1">The sequence shown here is derived from an EMBL/GenBank/DDBJ whole genome shotgun (WGS) entry which is preliminary data.</text>
</comment>
<evidence type="ECO:0000313" key="2">
    <source>
        <dbReference type="Proteomes" id="UP001155034"/>
    </source>
</evidence>
<dbReference type="Proteomes" id="UP001155034">
    <property type="component" value="Unassembled WGS sequence"/>
</dbReference>
<reference evidence="1" key="1">
    <citation type="submission" date="2022-08" db="EMBL/GenBank/DDBJ databases">
        <title>Genomic Encyclopedia of Type Strains, Phase V (KMG-V): Genome sequencing to study the core and pangenomes of soil and plant-associated prokaryotes.</title>
        <authorList>
            <person name="Whitman W."/>
        </authorList>
    </citation>
    <scope>NUCLEOTIDE SEQUENCE</scope>
    <source>
        <strain evidence="1">SP2016B</strain>
    </source>
</reference>
<accession>A0A9X2U4M4</accession>
<name>A0A9X2U4M4_9BACT</name>
<organism evidence="1 2">
    <name type="scientific">Salinibacter ruber</name>
    <dbReference type="NCBI Taxonomy" id="146919"/>
    <lineage>
        <taxon>Bacteria</taxon>
        <taxon>Pseudomonadati</taxon>
        <taxon>Rhodothermota</taxon>
        <taxon>Rhodothermia</taxon>
        <taxon>Rhodothermales</taxon>
        <taxon>Salinibacteraceae</taxon>
        <taxon>Salinibacter</taxon>
    </lineage>
</organism>
<gene>
    <name evidence="1" type="ORF">GGP82_003267</name>
</gene>
<evidence type="ECO:0000313" key="1">
    <source>
        <dbReference type="EMBL" id="MCS3866687.1"/>
    </source>
</evidence>